<evidence type="ECO:0000256" key="1">
    <source>
        <dbReference type="ARBA" id="ARBA00022448"/>
    </source>
</evidence>
<dbReference type="CDD" id="cd03216">
    <property type="entry name" value="ABC_Carb_Monos_I"/>
    <property type="match status" value="1"/>
</dbReference>
<dbReference type="GO" id="GO:0005524">
    <property type="term" value="F:ATP binding"/>
    <property type="evidence" value="ECO:0007669"/>
    <property type="project" value="UniProtKB-KW"/>
</dbReference>
<protein>
    <submittedName>
        <fullName evidence="10">Sugar ABC transporter ATP-binding protein</fullName>
    </submittedName>
</protein>
<dbReference type="PANTHER" id="PTHR43790">
    <property type="entry name" value="CARBOHYDRATE TRANSPORT ATP-BINDING PROTEIN MG119-RELATED"/>
    <property type="match status" value="1"/>
</dbReference>
<dbReference type="InterPro" id="IPR027417">
    <property type="entry name" value="P-loop_NTPase"/>
</dbReference>
<evidence type="ECO:0000256" key="2">
    <source>
        <dbReference type="ARBA" id="ARBA00022475"/>
    </source>
</evidence>
<keyword evidence="7" id="KW-1278">Translocase</keyword>
<comment type="caution">
    <text evidence="10">The sequence shown here is derived from an EMBL/GenBank/DDBJ whole genome shotgun (WGS) entry which is preliminary data.</text>
</comment>
<evidence type="ECO:0000256" key="8">
    <source>
        <dbReference type="ARBA" id="ARBA00023136"/>
    </source>
</evidence>
<organism evidence="10 11">
    <name type="scientific">Deinococcus petrolearius</name>
    <dbReference type="NCBI Taxonomy" id="1751295"/>
    <lineage>
        <taxon>Bacteria</taxon>
        <taxon>Thermotogati</taxon>
        <taxon>Deinococcota</taxon>
        <taxon>Deinococci</taxon>
        <taxon>Deinococcales</taxon>
        <taxon>Deinococcaceae</taxon>
        <taxon>Deinococcus</taxon>
    </lineage>
</organism>
<dbReference type="InterPro" id="IPR003439">
    <property type="entry name" value="ABC_transporter-like_ATP-bd"/>
</dbReference>
<evidence type="ECO:0000256" key="5">
    <source>
        <dbReference type="ARBA" id="ARBA00022741"/>
    </source>
</evidence>
<evidence type="ECO:0000313" key="11">
    <source>
        <dbReference type="Proteomes" id="UP001595979"/>
    </source>
</evidence>
<dbReference type="InterPro" id="IPR017871">
    <property type="entry name" value="ABC_transporter-like_CS"/>
</dbReference>
<dbReference type="InterPro" id="IPR003593">
    <property type="entry name" value="AAA+_ATPase"/>
</dbReference>
<proteinExistence type="predicted"/>
<dbReference type="SUPFAM" id="SSF52540">
    <property type="entry name" value="P-loop containing nucleoside triphosphate hydrolases"/>
    <property type="match status" value="2"/>
</dbReference>
<reference evidence="11" key="1">
    <citation type="journal article" date="2019" name="Int. J. Syst. Evol. Microbiol.">
        <title>The Global Catalogue of Microorganisms (GCM) 10K type strain sequencing project: providing services to taxonomists for standard genome sequencing and annotation.</title>
        <authorList>
            <consortium name="The Broad Institute Genomics Platform"/>
            <consortium name="The Broad Institute Genome Sequencing Center for Infectious Disease"/>
            <person name="Wu L."/>
            <person name="Ma J."/>
        </authorList>
    </citation>
    <scope>NUCLEOTIDE SEQUENCE [LARGE SCALE GENOMIC DNA]</scope>
    <source>
        <strain evidence="11">CGMCC 1.15053</strain>
    </source>
</reference>
<keyword evidence="2" id="KW-1003">Cell membrane</keyword>
<evidence type="ECO:0000259" key="9">
    <source>
        <dbReference type="PROSITE" id="PS50893"/>
    </source>
</evidence>
<keyword evidence="8" id="KW-0472">Membrane</keyword>
<dbReference type="Proteomes" id="UP001595979">
    <property type="component" value="Unassembled WGS sequence"/>
</dbReference>
<keyword evidence="5" id="KW-0547">Nucleotide-binding</keyword>
<keyword evidence="6 10" id="KW-0067">ATP-binding</keyword>
<feature type="domain" description="ABC transporter" evidence="9">
    <location>
        <begin position="264"/>
        <end position="513"/>
    </location>
</feature>
<dbReference type="PANTHER" id="PTHR43790:SF3">
    <property type="entry name" value="D-ALLOSE IMPORT ATP-BINDING PROTEIN ALSA-RELATED"/>
    <property type="match status" value="1"/>
</dbReference>
<accession>A0ABW1DMA9</accession>
<keyword evidence="3" id="KW-0762">Sugar transport</keyword>
<keyword evidence="11" id="KW-1185">Reference proteome</keyword>
<evidence type="ECO:0000256" key="4">
    <source>
        <dbReference type="ARBA" id="ARBA00022737"/>
    </source>
</evidence>
<keyword evidence="4" id="KW-0677">Repeat</keyword>
<evidence type="ECO:0000256" key="3">
    <source>
        <dbReference type="ARBA" id="ARBA00022597"/>
    </source>
</evidence>
<name>A0ABW1DMA9_9DEIO</name>
<dbReference type="Pfam" id="PF00005">
    <property type="entry name" value="ABC_tran"/>
    <property type="match status" value="2"/>
</dbReference>
<evidence type="ECO:0000313" key="10">
    <source>
        <dbReference type="EMBL" id="MFC5848878.1"/>
    </source>
</evidence>
<dbReference type="InterPro" id="IPR050107">
    <property type="entry name" value="ABC_carbohydrate_import_ATPase"/>
</dbReference>
<sequence length="524" mass="56329">MTGSGQAQPATSVTESKPLVVSMAGINKAFNNVSVLNDVSLDLYGGEVHALMGGNGAGKSTLMKILQGVYTPDSGTLTIDGQLLTLGTPEQAEAAGVAMIFQEFSLIPTLTVAQNIFLNREPRGRFGAIDDAEMVKRARTLFADMGVQIDPTVQVRNLSTGEWQLTEIAKALSKAARVFIMDEPTAALSSTEVQTLFRLTAQLKARGLAIVYITHRMDEVFTVGDKVTVMRDGRDVLTRETKGLHLDDLIEQIVGRRLEGAMQWEYREVNRTGAPLLEVENLHSEGVNGATFSMYPGEIVGLVGLMGSGRTEIAETLFGVRRKTGGGMKLQGKPVTFDSPEQAIAGGLALVPEDRRVQGLVLDASVGTNLLMPQLARFVHGGVVQDRAARGYADTLVSQLRIKTDNIDKKTRLLSGGNQQKIVVAKWLGNEPRLLILDEPTAGVDIGSKSEIIALIRELASQGKAVLVISSELPELLALSDRLLLVEDGCIKQDLGRSGQETEEDLHRALQRGQMGGKGHAATA</sequence>
<dbReference type="PROSITE" id="PS50893">
    <property type="entry name" value="ABC_TRANSPORTER_2"/>
    <property type="match status" value="2"/>
</dbReference>
<dbReference type="CDD" id="cd03215">
    <property type="entry name" value="ABC_Carb_Monos_II"/>
    <property type="match status" value="1"/>
</dbReference>
<dbReference type="RefSeq" id="WP_380049339.1">
    <property type="nucleotide sequence ID" value="NZ_JBHSOH010000011.1"/>
</dbReference>
<dbReference type="Gene3D" id="3.40.50.300">
    <property type="entry name" value="P-loop containing nucleotide triphosphate hydrolases"/>
    <property type="match status" value="2"/>
</dbReference>
<keyword evidence="1" id="KW-0813">Transport</keyword>
<gene>
    <name evidence="10" type="ORF">ACFPQ6_11205</name>
</gene>
<evidence type="ECO:0000256" key="6">
    <source>
        <dbReference type="ARBA" id="ARBA00022840"/>
    </source>
</evidence>
<dbReference type="EMBL" id="JBHSOH010000011">
    <property type="protein sequence ID" value="MFC5848878.1"/>
    <property type="molecule type" value="Genomic_DNA"/>
</dbReference>
<evidence type="ECO:0000256" key="7">
    <source>
        <dbReference type="ARBA" id="ARBA00022967"/>
    </source>
</evidence>
<dbReference type="PROSITE" id="PS00211">
    <property type="entry name" value="ABC_TRANSPORTER_1"/>
    <property type="match status" value="1"/>
</dbReference>
<dbReference type="SMART" id="SM00382">
    <property type="entry name" value="AAA"/>
    <property type="match status" value="2"/>
</dbReference>
<feature type="domain" description="ABC transporter" evidence="9">
    <location>
        <begin position="21"/>
        <end position="257"/>
    </location>
</feature>